<evidence type="ECO:0000259" key="10">
    <source>
        <dbReference type="Pfam" id="PF00384"/>
    </source>
</evidence>
<dbReference type="InterPro" id="IPR010046">
    <property type="entry name" value="Mopterin_OxRdtse_a_bac"/>
</dbReference>
<dbReference type="Proteomes" id="UP000248886">
    <property type="component" value="Unassembled WGS sequence"/>
</dbReference>
<keyword evidence="5" id="KW-0500">Molybdenum</keyword>
<dbReference type="InterPro" id="IPR037951">
    <property type="entry name" value="MopB_CT_YdeP"/>
</dbReference>
<dbReference type="PANTHER" id="PTHR43105">
    <property type="entry name" value="RESPIRATORY NITRATE REDUCTASE"/>
    <property type="match status" value="1"/>
</dbReference>
<dbReference type="InterPro" id="IPR009010">
    <property type="entry name" value="Asp_de-COase-like_dom_sf"/>
</dbReference>
<feature type="domain" description="Molybdopterin dinucleotide-binding" evidence="11">
    <location>
        <begin position="637"/>
        <end position="742"/>
    </location>
</feature>
<dbReference type="Pfam" id="PF00384">
    <property type="entry name" value="Molybdopterin"/>
    <property type="match status" value="1"/>
</dbReference>
<feature type="domain" description="Molybdopterin oxidoreductase" evidence="10">
    <location>
        <begin position="109"/>
        <end position="480"/>
    </location>
</feature>
<evidence type="ECO:0000313" key="13">
    <source>
        <dbReference type="Proteomes" id="UP000248886"/>
    </source>
</evidence>
<dbReference type="InterPro" id="IPR050123">
    <property type="entry name" value="Prok_molybdopt-oxidoreductase"/>
</dbReference>
<keyword evidence="6" id="KW-0479">Metal-binding</keyword>
<dbReference type="GO" id="GO:0051539">
    <property type="term" value="F:4 iron, 4 sulfur cluster binding"/>
    <property type="evidence" value="ECO:0007669"/>
    <property type="project" value="UniProtKB-KW"/>
</dbReference>
<keyword evidence="8" id="KW-0408">Iron</keyword>
<dbReference type="OMA" id="HNKGTSN"/>
<protein>
    <submittedName>
        <fullName evidence="12">CbbBc protein</fullName>
    </submittedName>
</protein>
<dbReference type="InterPro" id="IPR006656">
    <property type="entry name" value="Mopterin_OxRdtase"/>
</dbReference>
<evidence type="ECO:0000256" key="5">
    <source>
        <dbReference type="ARBA" id="ARBA00022505"/>
    </source>
</evidence>
<dbReference type="InterPro" id="IPR041953">
    <property type="entry name" value="YdeP_MopB"/>
</dbReference>
<evidence type="ECO:0000256" key="9">
    <source>
        <dbReference type="ARBA" id="ARBA00023014"/>
    </source>
</evidence>
<dbReference type="Pfam" id="PF01568">
    <property type="entry name" value="Molydop_binding"/>
    <property type="match status" value="1"/>
</dbReference>
<dbReference type="EMBL" id="QKQP01000001">
    <property type="protein sequence ID" value="PZD82237.1"/>
    <property type="molecule type" value="Genomic_DNA"/>
</dbReference>
<keyword evidence="9" id="KW-0411">Iron-sulfur</keyword>
<comment type="caution">
    <text evidence="12">The sequence shown here is derived from an EMBL/GenBank/DDBJ whole genome shotgun (WGS) entry which is preliminary data.</text>
</comment>
<comment type="similarity">
    <text evidence="3">Belongs to the prokaryotic molybdopterin-containing oxidoreductase family.</text>
</comment>
<name>A0A2W1KSQ0_ACIFR</name>
<dbReference type="InterPro" id="IPR006657">
    <property type="entry name" value="MoPterin_dinucl-bd_dom"/>
</dbReference>
<dbReference type="GO" id="GO:0030151">
    <property type="term" value="F:molybdenum ion binding"/>
    <property type="evidence" value="ECO:0007669"/>
    <property type="project" value="InterPro"/>
</dbReference>
<evidence type="ECO:0000256" key="6">
    <source>
        <dbReference type="ARBA" id="ARBA00022723"/>
    </source>
</evidence>
<reference evidence="12 13" key="1">
    <citation type="submission" date="2018-06" db="EMBL/GenBank/DDBJ databases">
        <title>Draft sequence of Acidithiobacillus ferrooxidans CCM 4253.</title>
        <authorList>
            <person name="Moya-Beltran A."/>
            <person name="Castro M."/>
            <person name="Covarrubias P.C."/>
            <person name="Issotta F."/>
            <person name="Janiczek O."/>
            <person name="Mandl M."/>
            <person name="Kucera J."/>
            <person name="Quatrini R."/>
        </authorList>
    </citation>
    <scope>NUCLEOTIDE SEQUENCE [LARGE SCALE GENOMIC DNA]</scope>
    <source>
        <strain evidence="12 13">CCM 4253</strain>
    </source>
</reference>
<evidence type="ECO:0000256" key="2">
    <source>
        <dbReference type="ARBA" id="ARBA00001966"/>
    </source>
</evidence>
<evidence type="ECO:0000259" key="11">
    <source>
        <dbReference type="Pfam" id="PF01568"/>
    </source>
</evidence>
<evidence type="ECO:0000256" key="4">
    <source>
        <dbReference type="ARBA" id="ARBA00022485"/>
    </source>
</evidence>
<dbReference type="CDD" id="cd02787">
    <property type="entry name" value="MopB_CT_ydeP"/>
    <property type="match status" value="1"/>
</dbReference>
<keyword evidence="4" id="KW-0004">4Fe-4S</keyword>
<organism evidence="12 13">
    <name type="scientific">Acidithiobacillus ferrooxidans</name>
    <name type="common">Thiobacillus ferrooxidans</name>
    <dbReference type="NCBI Taxonomy" id="920"/>
    <lineage>
        <taxon>Bacteria</taxon>
        <taxon>Pseudomonadati</taxon>
        <taxon>Pseudomonadota</taxon>
        <taxon>Acidithiobacillia</taxon>
        <taxon>Acidithiobacillales</taxon>
        <taxon>Acidithiobacillaceae</taxon>
        <taxon>Acidithiobacillus</taxon>
    </lineage>
</organism>
<evidence type="ECO:0000256" key="8">
    <source>
        <dbReference type="ARBA" id="ARBA00023004"/>
    </source>
</evidence>
<proteinExistence type="inferred from homology"/>
<dbReference type="RefSeq" id="WP_012536289.1">
    <property type="nucleotide sequence ID" value="NZ_AP025160.1"/>
</dbReference>
<gene>
    <name evidence="12" type="ORF">DN052_04180</name>
</gene>
<dbReference type="NCBIfam" id="TIGR01701">
    <property type="entry name" value="Fdhalpha-like"/>
    <property type="match status" value="1"/>
</dbReference>
<evidence type="ECO:0000313" key="12">
    <source>
        <dbReference type="EMBL" id="PZD82237.1"/>
    </source>
</evidence>
<dbReference type="SUPFAM" id="SSF50692">
    <property type="entry name" value="ADC-like"/>
    <property type="match status" value="1"/>
</dbReference>
<dbReference type="PANTHER" id="PTHR43105:SF4">
    <property type="entry name" value="PROTEIN YDEP"/>
    <property type="match status" value="1"/>
</dbReference>
<evidence type="ECO:0000256" key="1">
    <source>
        <dbReference type="ARBA" id="ARBA00001942"/>
    </source>
</evidence>
<comment type="cofactor">
    <cofactor evidence="1">
        <name>Mo-bis(molybdopterin guanine dinucleotide)</name>
        <dbReference type="ChEBI" id="CHEBI:60539"/>
    </cofactor>
</comment>
<dbReference type="GeneID" id="65280042"/>
<dbReference type="SUPFAM" id="SSF53706">
    <property type="entry name" value="Formate dehydrogenase/DMSO reductase, domains 1-3"/>
    <property type="match status" value="1"/>
</dbReference>
<dbReference type="Gene3D" id="2.40.40.20">
    <property type="match status" value="1"/>
</dbReference>
<dbReference type="AlphaFoldDB" id="A0A2W1KSQ0"/>
<dbReference type="OrthoDB" id="5287431at2"/>
<dbReference type="GO" id="GO:0045333">
    <property type="term" value="P:cellular respiration"/>
    <property type="evidence" value="ECO:0007669"/>
    <property type="project" value="UniProtKB-ARBA"/>
</dbReference>
<evidence type="ECO:0000256" key="7">
    <source>
        <dbReference type="ARBA" id="ARBA00023002"/>
    </source>
</evidence>
<dbReference type="GO" id="GO:0008863">
    <property type="term" value="F:formate dehydrogenase (NAD+) activity"/>
    <property type="evidence" value="ECO:0007669"/>
    <property type="project" value="InterPro"/>
</dbReference>
<keyword evidence="7" id="KW-0560">Oxidoreductase</keyword>
<evidence type="ECO:0000256" key="3">
    <source>
        <dbReference type="ARBA" id="ARBA00010312"/>
    </source>
</evidence>
<dbReference type="GO" id="GO:0016020">
    <property type="term" value="C:membrane"/>
    <property type="evidence" value="ECO:0007669"/>
    <property type="project" value="TreeGrafter"/>
</dbReference>
<sequence>MSSFKITHYQQPAGGWGSLRASLRSLRQEHALTDGAALLLKMNQAEGFDCPGCAWGDPEAHSSFEFCENGVKAVAAEATGKRVTADFFAAHTLSWLAEQTDYFLEEQGRLTEPMAYDPQSDRYVPVSWDTAFARIAAQLNALASPDEAIFYTSGRTSNEAAFLYQLFVREFGTNNLPDCSNMCHEPTSLAMPESIGVGKAMVTLDDFELTDTILMFGHNPGTCAPRMLATLSEASKRGARILVFNPLHERGLERFLHPQHPVEMLTNHATPIASHYYQPRSGGDYAIAMGIARTILESGNPDQAFIEEHTQGFDGFRDLVMNTPWTQIEEQSGLSRHDLEEIGRIYDQGQAAIFTWGMGITQQKHAVATIQMFLNVLLLKGNIGKPGAGPSPIRGHSNVQGDRTMGIYEKPSPEFLQRLGAEFHFAPPRQHGYDTVASIEAMEDGRAKFFFGLGGNFANATPDTARAHAALRRCAMTVHVTTKLNRSHIVHGEQSLILPCLGRTEIDIQKTGPQGVTVEDTFCMVHISQGMNEPASPSLLSECAIVARLARATLPLSPTPWLQLMGDYDLIRDRIARVVPGFEHFNERVHKPRGFHLDLPPRSRVWPTASGKANFLAKALSTIADDHFVPQTSEKLFTLMTIRSHDQYNTTIYGYEDRYRGVSGLRNVCFMHPEDIRDMGFQANDWVDITSHWTDGERVARDFLLVAFDIPKGMLAGYYPELNVLVPLSSYADRARTPTSKSIPVTLARTKGGEHHVA</sequence>
<dbReference type="GO" id="GO:0043546">
    <property type="term" value="F:molybdopterin cofactor binding"/>
    <property type="evidence" value="ECO:0007669"/>
    <property type="project" value="InterPro"/>
</dbReference>
<dbReference type="CDD" id="cd02767">
    <property type="entry name" value="MopB_ydeP"/>
    <property type="match status" value="1"/>
</dbReference>
<comment type="cofactor">
    <cofactor evidence="2">
        <name>[4Fe-4S] cluster</name>
        <dbReference type="ChEBI" id="CHEBI:49883"/>
    </cofactor>
</comment>
<dbReference type="PIRSF" id="PIRSF000144">
    <property type="entry name" value="CbbBc"/>
    <property type="match status" value="1"/>
</dbReference>
<dbReference type="Gene3D" id="3.40.228.10">
    <property type="entry name" value="Dimethylsulfoxide Reductase, domain 2"/>
    <property type="match status" value="1"/>
</dbReference>
<accession>A0A2W1KSQ0</accession>
<dbReference type="Gene3D" id="3.40.50.740">
    <property type="match status" value="1"/>
</dbReference>
<dbReference type="GO" id="GO:1990204">
    <property type="term" value="C:oxidoreductase complex"/>
    <property type="evidence" value="ECO:0007669"/>
    <property type="project" value="UniProtKB-ARBA"/>
</dbReference>